<dbReference type="PANTHER" id="PTHR21180:SF32">
    <property type="entry name" value="ENDONUCLEASE_EXONUCLEASE_PHOSPHATASE FAMILY DOMAIN-CONTAINING PROTEIN 1"/>
    <property type="match status" value="1"/>
</dbReference>
<proteinExistence type="predicted"/>
<feature type="signal peptide" evidence="1">
    <location>
        <begin position="1"/>
        <end position="19"/>
    </location>
</feature>
<dbReference type="SMART" id="SM00278">
    <property type="entry name" value="HhH1"/>
    <property type="match status" value="2"/>
</dbReference>
<dbReference type="GO" id="GO:0006281">
    <property type="term" value="P:DNA repair"/>
    <property type="evidence" value="ECO:0007669"/>
    <property type="project" value="InterPro"/>
</dbReference>
<accession>A0A0J0YSW6</accession>
<dbReference type="AlphaFoldDB" id="A0A0J0YSW6"/>
<dbReference type="InterPro" id="IPR010994">
    <property type="entry name" value="RuvA_2-like"/>
</dbReference>
<feature type="domain" description="Helix-hairpin-helix DNA-binding motif class 1" evidence="2">
    <location>
        <begin position="29"/>
        <end position="48"/>
    </location>
</feature>
<keyword evidence="3" id="KW-0413">Isomerase</keyword>
<dbReference type="NCBIfam" id="TIGR00426">
    <property type="entry name" value="competence protein ComEA helix-hairpin-helix repeat region"/>
    <property type="match status" value="1"/>
</dbReference>
<dbReference type="GO" id="GO:0016853">
    <property type="term" value="F:isomerase activity"/>
    <property type="evidence" value="ECO:0007669"/>
    <property type="project" value="UniProtKB-KW"/>
</dbReference>
<sequence length="88" mass="9425">MKNIIMAALSLLGASSAFAYININTANVNELAKLPGIGLSKAAAIVAYRNQNGLFKSLDELKNVKGIGERIINRLREEATVGAVAEYF</sequence>
<evidence type="ECO:0000313" key="4">
    <source>
        <dbReference type="Proteomes" id="UP000036027"/>
    </source>
</evidence>
<dbReference type="GO" id="GO:0003677">
    <property type="term" value="F:DNA binding"/>
    <property type="evidence" value="ECO:0007669"/>
    <property type="project" value="InterPro"/>
</dbReference>
<dbReference type="InterPro" id="IPR051675">
    <property type="entry name" value="Endo/Exo/Phosphatase_dom_1"/>
</dbReference>
<dbReference type="EMBL" id="JTDO01000005">
    <property type="protein sequence ID" value="KLT73201.1"/>
    <property type="molecule type" value="Genomic_DNA"/>
</dbReference>
<evidence type="ECO:0000259" key="2">
    <source>
        <dbReference type="SMART" id="SM00278"/>
    </source>
</evidence>
<dbReference type="SUPFAM" id="SSF47781">
    <property type="entry name" value="RuvA domain 2-like"/>
    <property type="match status" value="1"/>
</dbReference>
<evidence type="ECO:0000256" key="1">
    <source>
        <dbReference type="SAM" id="SignalP"/>
    </source>
</evidence>
<keyword evidence="4" id="KW-1185">Reference proteome</keyword>
<dbReference type="OrthoDB" id="8687931at2"/>
<dbReference type="InterPro" id="IPR003583">
    <property type="entry name" value="Hlx-hairpin-Hlx_DNA-bd_motif"/>
</dbReference>
<dbReference type="RefSeq" id="WP_047760753.1">
    <property type="nucleotide sequence ID" value="NZ_CP091510.1"/>
</dbReference>
<feature type="chain" id="PRO_5005246758" evidence="1">
    <location>
        <begin position="20"/>
        <end position="88"/>
    </location>
</feature>
<keyword evidence="1" id="KW-0732">Signal</keyword>
<dbReference type="Gene3D" id="1.10.150.280">
    <property type="entry name" value="AF1531-like domain"/>
    <property type="match status" value="1"/>
</dbReference>
<dbReference type="GO" id="GO:0015628">
    <property type="term" value="P:protein secretion by the type II secretion system"/>
    <property type="evidence" value="ECO:0007669"/>
    <property type="project" value="TreeGrafter"/>
</dbReference>
<dbReference type="Pfam" id="PF12836">
    <property type="entry name" value="HHH_3"/>
    <property type="match status" value="1"/>
</dbReference>
<dbReference type="GO" id="GO:0015627">
    <property type="term" value="C:type II protein secretion system complex"/>
    <property type="evidence" value="ECO:0007669"/>
    <property type="project" value="TreeGrafter"/>
</dbReference>
<dbReference type="STRING" id="1470200.PL75_04705"/>
<reference evidence="3 4" key="1">
    <citation type="submission" date="2014-11" db="EMBL/GenBank/DDBJ databases">
        <title>Genome of a novel goose pathogen.</title>
        <authorList>
            <person name="Hansen C.M."/>
            <person name="Hueffer K."/>
            <person name="Choi S.C."/>
        </authorList>
    </citation>
    <scope>NUCLEOTIDE SEQUENCE [LARGE SCALE GENOMIC DNA]</scope>
    <source>
        <strain evidence="3 4">KH1503</strain>
    </source>
</reference>
<dbReference type="PATRIC" id="fig|1470200.3.peg.2092"/>
<comment type="caution">
    <text evidence="3">The sequence shown here is derived from an EMBL/GenBank/DDBJ whole genome shotgun (WGS) entry which is preliminary data.</text>
</comment>
<organism evidence="3 4">
    <name type="scientific">Neisseria arctica</name>
    <dbReference type="NCBI Taxonomy" id="1470200"/>
    <lineage>
        <taxon>Bacteria</taxon>
        <taxon>Pseudomonadati</taxon>
        <taxon>Pseudomonadota</taxon>
        <taxon>Betaproteobacteria</taxon>
        <taxon>Neisseriales</taxon>
        <taxon>Neisseriaceae</taxon>
        <taxon>Neisseria</taxon>
    </lineage>
</organism>
<gene>
    <name evidence="3" type="ORF">PL75_04705</name>
</gene>
<dbReference type="Proteomes" id="UP000036027">
    <property type="component" value="Unassembled WGS sequence"/>
</dbReference>
<dbReference type="PANTHER" id="PTHR21180">
    <property type="entry name" value="ENDONUCLEASE/EXONUCLEASE/PHOSPHATASE FAMILY DOMAIN-CONTAINING PROTEIN 1"/>
    <property type="match status" value="1"/>
</dbReference>
<evidence type="ECO:0000313" key="3">
    <source>
        <dbReference type="EMBL" id="KLT73201.1"/>
    </source>
</evidence>
<dbReference type="InterPro" id="IPR004509">
    <property type="entry name" value="Competence_ComEA_HhH"/>
</dbReference>
<feature type="domain" description="Helix-hairpin-helix DNA-binding motif class 1" evidence="2">
    <location>
        <begin position="59"/>
        <end position="78"/>
    </location>
</feature>
<protein>
    <submittedName>
        <fullName evidence="3">Topoisomerase</fullName>
    </submittedName>
</protein>
<name>A0A0J0YSW6_9NEIS</name>